<dbReference type="InterPro" id="IPR032799">
    <property type="entry name" value="TAXi_C"/>
</dbReference>
<name>A0A4S8JA81_MUSBA</name>
<dbReference type="InterPro" id="IPR001969">
    <property type="entry name" value="Aspartic_peptidase_AS"/>
</dbReference>
<feature type="chain" id="PRO_5020947547" evidence="9">
    <location>
        <begin position="25"/>
        <end position="900"/>
    </location>
</feature>
<dbReference type="PROSITE" id="PS51925">
    <property type="entry name" value="SWIB_MDM2"/>
    <property type="match status" value="1"/>
</dbReference>
<evidence type="ECO:0000256" key="2">
    <source>
        <dbReference type="ARBA" id="ARBA00022670"/>
    </source>
</evidence>
<dbReference type="Pfam" id="PF08766">
    <property type="entry name" value="DEK_C"/>
    <property type="match status" value="1"/>
</dbReference>
<dbReference type="PROSITE" id="PS51767">
    <property type="entry name" value="PEPTIDASE_A1"/>
    <property type="match status" value="1"/>
</dbReference>
<keyword evidence="6" id="KW-1015">Disulfide bond</keyword>
<dbReference type="SMART" id="SM00151">
    <property type="entry name" value="SWIB"/>
    <property type="match status" value="1"/>
</dbReference>
<proteinExistence type="inferred from homology"/>
<dbReference type="PANTHER" id="PTHR13683">
    <property type="entry name" value="ASPARTYL PROTEASES"/>
    <property type="match status" value="1"/>
</dbReference>
<dbReference type="InterPro" id="IPR033873">
    <property type="entry name" value="CND41-like"/>
</dbReference>
<evidence type="ECO:0000259" key="11">
    <source>
        <dbReference type="PROSITE" id="PS51925"/>
    </source>
</evidence>
<evidence type="ECO:0000256" key="6">
    <source>
        <dbReference type="ARBA" id="ARBA00023157"/>
    </source>
</evidence>
<dbReference type="CDD" id="cd05472">
    <property type="entry name" value="cnd41_like"/>
    <property type="match status" value="1"/>
</dbReference>
<reference evidence="12 13" key="1">
    <citation type="journal article" date="2019" name="Nat. Plants">
        <title>Genome sequencing of Musa balbisiana reveals subgenome evolution and function divergence in polyploid bananas.</title>
        <authorList>
            <person name="Yao X."/>
        </authorList>
    </citation>
    <scope>NUCLEOTIDE SEQUENCE [LARGE SCALE GENOMIC DNA]</scope>
    <source>
        <strain evidence="13">cv. DH-PKW</strain>
        <tissue evidence="12">Leaves</tissue>
    </source>
</reference>
<comment type="caution">
    <text evidence="12">The sequence shown here is derived from an EMBL/GenBank/DDBJ whole genome shotgun (WGS) entry which is preliminary data.</text>
</comment>
<feature type="signal peptide" evidence="9">
    <location>
        <begin position="1"/>
        <end position="24"/>
    </location>
</feature>
<gene>
    <name evidence="12" type="ORF">C4D60_Mb03t11230</name>
</gene>
<dbReference type="InterPro" id="IPR032861">
    <property type="entry name" value="TAXi_N"/>
</dbReference>
<dbReference type="InterPro" id="IPR001461">
    <property type="entry name" value="Aspartic_peptidase_A1"/>
</dbReference>
<evidence type="ECO:0000313" key="13">
    <source>
        <dbReference type="Proteomes" id="UP000317650"/>
    </source>
</evidence>
<organism evidence="12 13">
    <name type="scientific">Musa balbisiana</name>
    <name type="common">Banana</name>
    <dbReference type="NCBI Taxonomy" id="52838"/>
    <lineage>
        <taxon>Eukaryota</taxon>
        <taxon>Viridiplantae</taxon>
        <taxon>Streptophyta</taxon>
        <taxon>Embryophyta</taxon>
        <taxon>Tracheophyta</taxon>
        <taxon>Spermatophyta</taxon>
        <taxon>Magnoliopsida</taxon>
        <taxon>Liliopsida</taxon>
        <taxon>Zingiberales</taxon>
        <taxon>Musaceae</taxon>
        <taxon>Musa</taxon>
    </lineage>
</organism>
<dbReference type="FunFam" id="2.40.70.10:FF:000013">
    <property type="entry name" value="Aspartyl protease AED1"/>
    <property type="match status" value="1"/>
</dbReference>
<keyword evidence="5" id="KW-0378">Hydrolase</keyword>
<dbReference type="Pfam" id="PF14541">
    <property type="entry name" value="TAXi_C"/>
    <property type="match status" value="1"/>
</dbReference>
<dbReference type="CDD" id="cd10567">
    <property type="entry name" value="SWIB-MDM2_like"/>
    <property type="match status" value="1"/>
</dbReference>
<evidence type="ECO:0000256" key="3">
    <source>
        <dbReference type="ARBA" id="ARBA00022729"/>
    </source>
</evidence>
<dbReference type="InterPro" id="IPR014876">
    <property type="entry name" value="DEK_C"/>
</dbReference>
<dbReference type="GO" id="GO:0004190">
    <property type="term" value="F:aspartic-type endopeptidase activity"/>
    <property type="evidence" value="ECO:0007669"/>
    <property type="project" value="UniProtKB-KW"/>
</dbReference>
<feature type="domain" description="Peptidase A1" evidence="10">
    <location>
        <begin position="137"/>
        <end position="472"/>
    </location>
</feature>
<sequence>MASLSSSFPSSAYLLLMLITLAVCSHVGGEQGSHRKVDVRSLFPDKVCSPSKGTASSNFTRLTVAHRHGPCSPLHHRQVLSHQQILERDRFRVDWLHRQISSSPASATKVKVQPQDSAVEASAIPARSGSSLDVGNYVVTVGFGTPKRDQTVVFDTGSDVTWIQCQPCASYCYLQQDPIFDPSHSSTYANISCGSAYCSDLDVSGCSSSTCLYGVKYGDKSYTIGFFAEEKLTLTDADVIPNFRFGCGEKNRGLFGRVSGLMGLGRNKASLVVQAYQKYGGVFAYCLPSTSSSTGFLTFGSGSYSSSSNVKFTPMLTDASSPSFYFLDLVAISVGGQRLPISATVFSNAGTIIDSGTVISRLPPTAYSALRSAFRQGMSSYKAAPPDSLLDTCYDFTGYTTVSIPTVALEFSGGVTMDLDFWGILYAESQSQVCLAFAANSDDGDGGIVGNVQQRTFTSDPAAASLPDVVRQVEAKLGLDLSHKAAFIRDQIEVLLRPSVHPPPPHPQSQAAAGPHNPYILLHHLPLHQQIPPPKPTSSASVAAPAPFPQHHHPGIAFQYPPPPPLPAAAVVAAYHLQQQLHQAPQGVPAAVGPAPVTLAMAAPKESAPPRAKRKGGPGGLNKVCGVSPELQPIVGEAAMSRTQIVKQLWAYIRKNNLQDPNNKRKIICNDELRRVFETDSTDMFKMNKLLSKHIIPLDYPKDTGAESKKLKAADVSATEITKPDSDEYPMVISDSLAKFFGREEREILKSVALSRDSANSSILCDPKLQELFGCESLPVSGISDLLANHLLKKSYVVQLHQLDLTLTESWKKNPIVICTLADLVIQMMIVDLEYLVSSLRQSASDFNGSDKLLLYNLANHRCSSEAWPVKEQVVDAKMRSIEKDGEYKTHRNLPTLEDS</sequence>
<evidence type="ECO:0000256" key="8">
    <source>
        <dbReference type="SAM" id="MobiDB-lite"/>
    </source>
</evidence>
<keyword evidence="3 9" id="KW-0732">Signal</keyword>
<evidence type="ECO:0000256" key="5">
    <source>
        <dbReference type="ARBA" id="ARBA00022801"/>
    </source>
</evidence>
<protein>
    <submittedName>
        <fullName evidence="12">Uncharacterized protein</fullName>
    </submittedName>
</protein>
<dbReference type="InterPro" id="IPR019835">
    <property type="entry name" value="SWIB_domain"/>
</dbReference>
<dbReference type="InterPro" id="IPR021109">
    <property type="entry name" value="Peptidase_aspartic_dom_sf"/>
</dbReference>
<dbReference type="GO" id="GO:0006508">
    <property type="term" value="P:proteolysis"/>
    <property type="evidence" value="ECO:0007669"/>
    <property type="project" value="UniProtKB-KW"/>
</dbReference>
<keyword evidence="13" id="KW-1185">Reference proteome</keyword>
<dbReference type="SUPFAM" id="SSF50630">
    <property type="entry name" value="Acid proteases"/>
    <property type="match status" value="1"/>
</dbReference>
<feature type="region of interest" description="Disordered" evidence="8">
    <location>
        <begin position="528"/>
        <end position="548"/>
    </location>
</feature>
<dbReference type="AlphaFoldDB" id="A0A4S8JA81"/>
<accession>A0A4S8JA81</accession>
<dbReference type="FunFam" id="2.40.70.10:FF:000021">
    <property type="entry name" value="Aspartyl protease AED1"/>
    <property type="match status" value="1"/>
</dbReference>
<evidence type="ECO:0000256" key="7">
    <source>
        <dbReference type="PIRSR" id="PIRSR601461-1"/>
    </source>
</evidence>
<dbReference type="SUPFAM" id="SSF47592">
    <property type="entry name" value="SWIB/MDM2 domain"/>
    <property type="match status" value="2"/>
</dbReference>
<dbReference type="Pfam" id="PF02201">
    <property type="entry name" value="SWIB"/>
    <property type="match status" value="1"/>
</dbReference>
<evidence type="ECO:0000256" key="1">
    <source>
        <dbReference type="ARBA" id="ARBA00007447"/>
    </source>
</evidence>
<evidence type="ECO:0000259" key="10">
    <source>
        <dbReference type="PROSITE" id="PS51767"/>
    </source>
</evidence>
<dbReference type="InterPro" id="IPR036885">
    <property type="entry name" value="SWIB_MDM2_dom_sf"/>
</dbReference>
<dbReference type="InterPro" id="IPR033121">
    <property type="entry name" value="PEPTIDASE_A1"/>
</dbReference>
<dbReference type="STRING" id="52838.A0A4S8JA81"/>
<comment type="similarity">
    <text evidence="1">Belongs to the peptidase A1 family.</text>
</comment>
<dbReference type="InterPro" id="IPR003121">
    <property type="entry name" value="SWIB_MDM2_domain"/>
</dbReference>
<dbReference type="PANTHER" id="PTHR13683:SF750">
    <property type="entry name" value="ASPARTYL PROTEASE AED1"/>
    <property type="match status" value="1"/>
</dbReference>
<dbReference type="Pfam" id="PF14543">
    <property type="entry name" value="TAXi_N"/>
    <property type="match status" value="1"/>
</dbReference>
<dbReference type="Gene3D" id="2.40.70.10">
    <property type="entry name" value="Acid Proteases"/>
    <property type="match status" value="2"/>
</dbReference>
<evidence type="ECO:0000313" key="12">
    <source>
        <dbReference type="EMBL" id="THU58159.1"/>
    </source>
</evidence>
<evidence type="ECO:0000256" key="4">
    <source>
        <dbReference type="ARBA" id="ARBA00022750"/>
    </source>
</evidence>
<feature type="active site" evidence="7">
    <location>
        <position position="155"/>
    </location>
</feature>
<dbReference type="PROSITE" id="PS00141">
    <property type="entry name" value="ASP_PROTEASE"/>
    <property type="match status" value="1"/>
</dbReference>
<keyword evidence="2" id="KW-0645">Protease</keyword>
<dbReference type="EMBL" id="PYDT01000006">
    <property type="protein sequence ID" value="THU58159.1"/>
    <property type="molecule type" value="Genomic_DNA"/>
</dbReference>
<dbReference type="Gene3D" id="1.10.245.10">
    <property type="entry name" value="SWIB/MDM2 domain"/>
    <property type="match status" value="2"/>
</dbReference>
<evidence type="ECO:0000256" key="9">
    <source>
        <dbReference type="SAM" id="SignalP"/>
    </source>
</evidence>
<feature type="domain" description="DM2" evidence="11">
    <location>
        <begin position="620"/>
        <end position="697"/>
    </location>
</feature>
<keyword evidence="4" id="KW-0064">Aspartyl protease</keyword>
<dbReference type="Proteomes" id="UP000317650">
    <property type="component" value="Chromosome 3"/>
</dbReference>
<feature type="active site" evidence="7">
    <location>
        <position position="354"/>
    </location>
</feature>